<evidence type="ECO:0000313" key="3">
    <source>
        <dbReference type="Proteomes" id="UP000183407"/>
    </source>
</evidence>
<sequence length="247" mass="28547">MTTTTAHPVDTQLIGIIHDALRRDLGRTFDTLSIRAPLGARRRAALADHLTWTLAFLERHYTTEEECLWPLARRRAPTSAPMLHQLTTGHARIHHATGTVTTAVRVYRNSDTPRVRDDLRGALERLCTILLPQLDREETELTPILATTITDTEWNTWLQHHLLHTTRPAELARETYWLNDTLDPERRTVTTRLLHPHHRSLTHHVVTLSYRHHSRHLWRTRTTTGTRQHSSRIHTALHQVDTTLSAT</sequence>
<dbReference type="Pfam" id="PF01814">
    <property type="entry name" value="Hemerythrin"/>
    <property type="match status" value="1"/>
</dbReference>
<dbReference type="RefSeq" id="WP_073370381.1">
    <property type="nucleotide sequence ID" value="NZ_FNTL01000003.1"/>
</dbReference>
<proteinExistence type="predicted"/>
<dbReference type="CDD" id="cd12108">
    <property type="entry name" value="Hr-like"/>
    <property type="match status" value="1"/>
</dbReference>
<dbReference type="Proteomes" id="UP000183407">
    <property type="component" value="Unassembled WGS sequence"/>
</dbReference>
<evidence type="ECO:0000259" key="1">
    <source>
        <dbReference type="Pfam" id="PF01814"/>
    </source>
</evidence>
<protein>
    <submittedName>
        <fullName evidence="2">Hemerythrin HHE cation binding domain-containing protein</fullName>
    </submittedName>
</protein>
<evidence type="ECO:0000313" key="2">
    <source>
        <dbReference type="EMBL" id="SEB41913.1"/>
    </source>
</evidence>
<feature type="domain" description="Hemerythrin-like" evidence="1">
    <location>
        <begin position="18"/>
        <end position="145"/>
    </location>
</feature>
<reference evidence="3" key="1">
    <citation type="submission" date="2016-10" db="EMBL/GenBank/DDBJ databases">
        <authorList>
            <person name="Varghese N."/>
        </authorList>
    </citation>
    <scope>NUCLEOTIDE SEQUENCE [LARGE SCALE GENOMIC DNA]</scope>
    <source>
        <strain evidence="3">DSM 44719</strain>
    </source>
</reference>
<gene>
    <name evidence="2" type="ORF">SAMN04490220_0671</name>
</gene>
<dbReference type="Gene3D" id="1.20.120.520">
    <property type="entry name" value="nmb1532 protein domain like"/>
    <property type="match status" value="1"/>
</dbReference>
<dbReference type="InterPro" id="IPR012312">
    <property type="entry name" value="Hemerythrin-like"/>
</dbReference>
<name>A0A1H4J6M0_RHOJO</name>
<dbReference type="EMBL" id="FNTL01000003">
    <property type="protein sequence ID" value="SEB41913.1"/>
    <property type="molecule type" value="Genomic_DNA"/>
</dbReference>
<accession>A0A1H4J6M0</accession>
<dbReference type="AlphaFoldDB" id="A0A1H4J6M0"/>
<organism evidence="2 3">
    <name type="scientific">Rhodococcus jostii</name>
    <dbReference type="NCBI Taxonomy" id="132919"/>
    <lineage>
        <taxon>Bacteria</taxon>
        <taxon>Bacillati</taxon>
        <taxon>Actinomycetota</taxon>
        <taxon>Actinomycetes</taxon>
        <taxon>Mycobacteriales</taxon>
        <taxon>Nocardiaceae</taxon>
        <taxon>Rhodococcus</taxon>
    </lineage>
</organism>